<organism evidence="12 13">
    <name type="scientific">Glaciihabitans tibetensis</name>
    <dbReference type="NCBI Taxonomy" id="1266600"/>
    <lineage>
        <taxon>Bacteria</taxon>
        <taxon>Bacillati</taxon>
        <taxon>Actinomycetota</taxon>
        <taxon>Actinomycetes</taxon>
        <taxon>Micrococcales</taxon>
        <taxon>Microbacteriaceae</taxon>
        <taxon>Glaciihabitans</taxon>
    </lineage>
</organism>
<protein>
    <recommendedName>
        <fullName evidence="3 7">L-lactate dehydrogenase</fullName>
        <shortName evidence="7">L-LDH</shortName>
        <ecNumber evidence="3 7">1.1.1.27</ecNumber>
    </recommendedName>
</protein>
<evidence type="ECO:0000313" key="13">
    <source>
        <dbReference type="Proteomes" id="UP000237983"/>
    </source>
</evidence>
<dbReference type="InterPro" id="IPR001557">
    <property type="entry name" value="L-lactate/malate_DH"/>
</dbReference>
<feature type="binding site" evidence="7">
    <location>
        <position position="107"/>
    </location>
    <ligand>
        <name>substrate</name>
    </ligand>
</feature>
<dbReference type="EC" id="1.1.1.27" evidence="3 7"/>
<evidence type="ECO:0000256" key="8">
    <source>
        <dbReference type="PIRSR" id="PIRSR000102-1"/>
    </source>
</evidence>
<accession>A0A2T0VGZ8</accession>
<evidence type="ECO:0000256" key="6">
    <source>
        <dbReference type="ARBA" id="ARBA00049258"/>
    </source>
</evidence>
<evidence type="ECO:0000256" key="2">
    <source>
        <dbReference type="ARBA" id="ARBA00006054"/>
    </source>
</evidence>
<keyword evidence="7" id="KW-0021">Allosteric enzyme</keyword>
<evidence type="ECO:0000256" key="4">
    <source>
        <dbReference type="ARBA" id="ARBA00023002"/>
    </source>
</evidence>
<keyword evidence="7" id="KW-0597">Phosphoprotein</keyword>
<feature type="binding site" evidence="7">
    <location>
        <position position="58"/>
    </location>
    <ligand>
        <name>NAD(+)</name>
        <dbReference type="ChEBI" id="CHEBI:57540"/>
    </ligand>
</feature>
<evidence type="ECO:0000256" key="7">
    <source>
        <dbReference type="HAMAP-Rule" id="MF_00488"/>
    </source>
</evidence>
<dbReference type="Gene3D" id="3.90.110.10">
    <property type="entry name" value="Lactate dehydrogenase/glycoside hydrolase, family 4, C-terminal"/>
    <property type="match status" value="1"/>
</dbReference>
<comment type="pathway">
    <text evidence="1 7">Fermentation; pyruvate fermentation to lactate; (S)-lactate from pyruvate: step 1/1.</text>
</comment>
<feature type="domain" description="Lactate/malate dehydrogenase C-terminal" evidence="11">
    <location>
        <begin position="164"/>
        <end position="329"/>
    </location>
</feature>
<keyword evidence="5 7" id="KW-0520">NAD</keyword>
<dbReference type="InterPro" id="IPR036291">
    <property type="entry name" value="NAD(P)-bd_dom_sf"/>
</dbReference>
<feature type="modified residue" description="Phosphotyrosine" evidence="7">
    <location>
        <position position="240"/>
    </location>
</feature>
<comment type="subcellular location">
    <subcellularLocation>
        <location evidence="7">Cytoplasm</location>
    </subcellularLocation>
</comment>
<dbReference type="InterPro" id="IPR015955">
    <property type="entry name" value="Lactate_DH/Glyco_Ohase_4_C"/>
</dbReference>
<evidence type="ECO:0000256" key="3">
    <source>
        <dbReference type="ARBA" id="ARBA00012967"/>
    </source>
</evidence>
<comment type="subunit">
    <text evidence="7">Homotetramer.</text>
</comment>
<feature type="binding site" evidence="7 9">
    <location>
        <begin position="137"/>
        <end position="139"/>
    </location>
    <ligand>
        <name>NAD(+)</name>
        <dbReference type="ChEBI" id="CHEBI:57540"/>
    </ligand>
</feature>
<keyword evidence="7" id="KW-0963">Cytoplasm</keyword>
<feature type="active site" description="Proton acceptor" evidence="7 8">
    <location>
        <position position="194"/>
    </location>
</feature>
<comment type="caution">
    <text evidence="12">The sequence shown here is derived from an EMBL/GenBank/DDBJ whole genome shotgun (WGS) entry which is preliminary data.</text>
</comment>
<comment type="catalytic activity">
    <reaction evidence="6 7">
        <text>(S)-lactate + NAD(+) = pyruvate + NADH + H(+)</text>
        <dbReference type="Rhea" id="RHEA:23444"/>
        <dbReference type="ChEBI" id="CHEBI:15361"/>
        <dbReference type="ChEBI" id="CHEBI:15378"/>
        <dbReference type="ChEBI" id="CHEBI:16651"/>
        <dbReference type="ChEBI" id="CHEBI:57540"/>
        <dbReference type="ChEBI" id="CHEBI:57945"/>
        <dbReference type="EC" id="1.1.1.27"/>
    </reaction>
</comment>
<feature type="binding site" evidence="9">
    <location>
        <begin position="28"/>
        <end position="33"/>
    </location>
    <ligand>
        <name>NAD(+)</name>
        <dbReference type="ChEBI" id="CHEBI:57540"/>
    </ligand>
</feature>
<keyword evidence="13" id="KW-1185">Reference proteome</keyword>
<dbReference type="PRINTS" id="PR00086">
    <property type="entry name" value="LLDHDRGNASE"/>
</dbReference>
<evidence type="ECO:0000256" key="5">
    <source>
        <dbReference type="ARBA" id="ARBA00023027"/>
    </source>
</evidence>
<feature type="binding site" evidence="7">
    <location>
        <begin position="139"/>
        <end position="142"/>
    </location>
    <ligand>
        <name>substrate</name>
    </ligand>
</feature>
<comment type="function">
    <text evidence="7">Catalyzes the conversion of lactate to pyruvate.</text>
</comment>
<feature type="binding site" evidence="7 9">
    <location>
        <position position="53"/>
    </location>
    <ligand>
        <name>NAD(+)</name>
        <dbReference type="ChEBI" id="CHEBI:57540"/>
    </ligand>
</feature>
<feature type="binding site" evidence="7">
    <location>
        <position position="101"/>
    </location>
    <ligand>
        <name>substrate</name>
    </ligand>
</feature>
<dbReference type="HAMAP" id="MF_00488">
    <property type="entry name" value="Lactate_dehydrog"/>
    <property type="match status" value="1"/>
</dbReference>
<evidence type="ECO:0000313" key="12">
    <source>
        <dbReference type="EMBL" id="PRY69479.1"/>
    </source>
</evidence>
<evidence type="ECO:0000259" key="10">
    <source>
        <dbReference type="Pfam" id="PF00056"/>
    </source>
</evidence>
<feature type="binding site" evidence="7">
    <location>
        <position position="162"/>
    </location>
    <ligand>
        <name>NAD(+)</name>
        <dbReference type="ChEBI" id="CHEBI:57540"/>
    </ligand>
</feature>
<dbReference type="Gene3D" id="3.40.50.720">
    <property type="entry name" value="NAD(P)-binding Rossmann-like Domain"/>
    <property type="match status" value="1"/>
</dbReference>
<dbReference type="InterPro" id="IPR001236">
    <property type="entry name" value="Lactate/malate_DH_N"/>
</dbReference>
<dbReference type="PROSITE" id="PS00064">
    <property type="entry name" value="L_LDH"/>
    <property type="match status" value="1"/>
</dbReference>
<comment type="caution">
    <text evidence="7">Lacks conserved residue(s) required for the propagation of feature annotation.</text>
</comment>
<dbReference type="InterPro" id="IPR011304">
    <property type="entry name" value="L-lactate_DH"/>
</dbReference>
<proteinExistence type="inferred from homology"/>
<feature type="domain" description="Lactate/malate dehydrogenase N-terminal" evidence="10">
    <location>
        <begin position="23"/>
        <end position="160"/>
    </location>
</feature>
<dbReference type="Pfam" id="PF02866">
    <property type="entry name" value="Ldh_1_C"/>
    <property type="match status" value="1"/>
</dbReference>
<evidence type="ECO:0000256" key="9">
    <source>
        <dbReference type="PIRSR" id="PIRSR000102-3"/>
    </source>
</evidence>
<dbReference type="GO" id="GO:0005737">
    <property type="term" value="C:cytoplasm"/>
    <property type="evidence" value="ECO:0007669"/>
    <property type="project" value="UniProtKB-SubCell"/>
</dbReference>
<dbReference type="InterPro" id="IPR018177">
    <property type="entry name" value="L-lactate_DH_AS"/>
</dbReference>
<dbReference type="NCBIfam" id="TIGR01771">
    <property type="entry name" value="L-LDH-NAD"/>
    <property type="match status" value="1"/>
</dbReference>
<dbReference type="Pfam" id="PF00056">
    <property type="entry name" value="Ldh_1_N"/>
    <property type="match status" value="1"/>
</dbReference>
<evidence type="ECO:0000256" key="1">
    <source>
        <dbReference type="ARBA" id="ARBA00004843"/>
    </source>
</evidence>
<feature type="binding site" evidence="7">
    <location>
        <begin position="167"/>
        <end position="170"/>
    </location>
    <ligand>
        <name>substrate</name>
    </ligand>
</feature>
<dbReference type="InterPro" id="IPR022383">
    <property type="entry name" value="Lactate/malate_DH_C"/>
</dbReference>
<comment type="similarity">
    <text evidence="2 7">Belongs to the LDH/MDH superfamily. LDH family.</text>
</comment>
<dbReference type="Proteomes" id="UP000237983">
    <property type="component" value="Unassembled WGS sequence"/>
</dbReference>
<dbReference type="AlphaFoldDB" id="A0A2T0VGZ8"/>
<keyword evidence="4 7" id="KW-0560">Oxidoreductase</keyword>
<dbReference type="PANTHER" id="PTHR43128:SF16">
    <property type="entry name" value="L-LACTATE DEHYDROGENASE"/>
    <property type="match status" value="1"/>
</dbReference>
<reference evidence="12 13" key="1">
    <citation type="submission" date="2018-03" db="EMBL/GenBank/DDBJ databases">
        <title>Genomic Encyclopedia of Type Strains, Phase III (KMG-III): the genomes of soil and plant-associated and newly described type strains.</title>
        <authorList>
            <person name="Whitman W."/>
        </authorList>
    </citation>
    <scope>NUCLEOTIDE SEQUENCE [LARGE SCALE GENOMIC DNA]</scope>
    <source>
        <strain evidence="12 13">CGMCC 1.12484</strain>
    </source>
</reference>
<feature type="binding site" evidence="7">
    <location>
        <begin position="98"/>
        <end position="99"/>
    </location>
    <ligand>
        <name>NAD(+)</name>
        <dbReference type="ChEBI" id="CHEBI:57540"/>
    </ligand>
</feature>
<gene>
    <name evidence="7" type="primary">ldh</name>
    <name evidence="12" type="ORF">B0I08_102153</name>
</gene>
<dbReference type="PANTHER" id="PTHR43128">
    <property type="entry name" value="L-2-HYDROXYCARBOXYLATE DEHYDROGENASE (NAD(P)(+))"/>
    <property type="match status" value="1"/>
</dbReference>
<dbReference type="GO" id="GO:0006096">
    <property type="term" value="P:glycolytic process"/>
    <property type="evidence" value="ECO:0007669"/>
    <property type="project" value="UniProtKB-UniRule"/>
</dbReference>
<feature type="binding site" evidence="7">
    <location>
        <position position="249"/>
    </location>
    <ligand>
        <name>substrate</name>
    </ligand>
</feature>
<dbReference type="PIRSF" id="PIRSF000102">
    <property type="entry name" value="Lac_mal_DH"/>
    <property type="match status" value="1"/>
</dbReference>
<dbReference type="SUPFAM" id="SSF56327">
    <property type="entry name" value="LDH C-terminal domain-like"/>
    <property type="match status" value="1"/>
</dbReference>
<feature type="binding site" evidence="7">
    <location>
        <position position="187"/>
    </location>
    <ligand>
        <name>beta-D-fructose 1,6-bisphosphate</name>
        <dbReference type="ChEBI" id="CHEBI:32966"/>
        <note>allosteric activator</note>
    </ligand>
</feature>
<dbReference type="GO" id="GO:0004459">
    <property type="term" value="F:L-lactate dehydrogenase (NAD+) activity"/>
    <property type="evidence" value="ECO:0007669"/>
    <property type="project" value="UniProtKB-UniRule"/>
</dbReference>
<feature type="binding site" evidence="7">
    <location>
        <position position="32"/>
    </location>
    <ligand>
        <name>NAD(+)</name>
        <dbReference type="ChEBI" id="CHEBI:57540"/>
    </ligand>
</feature>
<evidence type="ECO:0000259" key="11">
    <source>
        <dbReference type="Pfam" id="PF02866"/>
    </source>
</evidence>
<sequence>MTRVARDRALRHAGQMSNSERSKLSIVGAGAVGTSLAYAALIRESAREIALYDIQKAKVDAEVLDLAHGTQFTGSSRIIGGDDLDVVTGSDVVIITAGAKQHPGQSRLDLAAVNVGILRGLMPGLVERAPDAVYILVTNPCDILAVAAQKFSGLPSARVFASGTVLDSSRLRWLLAERTGVSTSSVHAMIVGEHGDSEFALWSQARIGPVPIQSWRPVDRAPVSADELDSIAEDVKTAAYRVIEGKGATNYAIGLSGARIAEAVLRDEGAILPVSSVLDGYHGISGVALAVPSIVDASGVSALIDVPFSEQEERQLQDSARTLHEELAKLGLG</sequence>
<dbReference type="EMBL" id="PVTL01000002">
    <property type="protein sequence ID" value="PRY69479.1"/>
    <property type="molecule type" value="Genomic_DNA"/>
</dbReference>
<comment type="activity regulation">
    <text evidence="7">Allosterically activated by fructose 1,6-bisphosphate (FBP).</text>
</comment>
<feature type="binding site" evidence="7">
    <location>
        <position position="172"/>
    </location>
    <ligand>
        <name>beta-D-fructose 1,6-bisphosphate</name>
        <dbReference type="ChEBI" id="CHEBI:32966"/>
        <note>allosteric activator</note>
    </ligand>
</feature>
<name>A0A2T0VGZ8_9MICO</name>
<dbReference type="SUPFAM" id="SSF51735">
    <property type="entry name" value="NAD(P)-binding Rossmann-fold domains"/>
    <property type="match status" value="1"/>
</dbReference>
<dbReference type="CDD" id="cd05292">
    <property type="entry name" value="LDH_2"/>
    <property type="match status" value="1"/>
</dbReference>
<dbReference type="UniPathway" id="UPA00554">
    <property type="reaction ID" value="UER00611"/>
</dbReference>
<feature type="binding site" evidence="9">
    <location>
        <position position="114"/>
    </location>
    <ligand>
        <name>NAD(+)</name>
        <dbReference type="ChEBI" id="CHEBI:57540"/>
    </ligand>
</feature>
<dbReference type="GO" id="GO:0006089">
    <property type="term" value="P:lactate metabolic process"/>
    <property type="evidence" value="ECO:0007669"/>
    <property type="project" value="TreeGrafter"/>
</dbReference>